<proteinExistence type="predicted"/>
<organism evidence="2 3">
    <name type="scientific">Gluconacetobacter liquefaciens</name>
    <name type="common">Acetobacter liquefaciens</name>
    <dbReference type="NCBI Taxonomy" id="89584"/>
    <lineage>
        <taxon>Bacteria</taxon>
        <taxon>Pseudomonadati</taxon>
        <taxon>Pseudomonadota</taxon>
        <taxon>Alphaproteobacteria</taxon>
        <taxon>Acetobacterales</taxon>
        <taxon>Acetobacteraceae</taxon>
        <taxon>Gluconacetobacter</taxon>
    </lineage>
</organism>
<gene>
    <name evidence="2" type="ORF">HLH32_05340</name>
</gene>
<dbReference type="RefSeq" id="WP_170143134.1">
    <property type="nucleotide sequence ID" value="NZ_BJMI01000001.1"/>
</dbReference>
<comment type="caution">
    <text evidence="2">The sequence shown here is derived from an EMBL/GenBank/DDBJ whole genome shotgun (WGS) entry which is preliminary data.</text>
</comment>
<feature type="compositionally biased region" description="Basic and acidic residues" evidence="1">
    <location>
        <begin position="24"/>
        <end position="34"/>
    </location>
</feature>
<protein>
    <submittedName>
        <fullName evidence="2">Uncharacterized protein</fullName>
    </submittedName>
</protein>
<feature type="region of interest" description="Disordered" evidence="1">
    <location>
        <begin position="1"/>
        <end position="58"/>
    </location>
</feature>
<dbReference type="AlphaFoldDB" id="A0A7W4JJK2"/>
<reference evidence="2 3" key="1">
    <citation type="submission" date="2020-04" db="EMBL/GenBank/DDBJ databases">
        <title>Description of novel Gluconacetobacter.</title>
        <authorList>
            <person name="Sombolestani A."/>
        </authorList>
    </citation>
    <scope>NUCLEOTIDE SEQUENCE [LARGE SCALE GENOMIC DNA]</scope>
    <source>
        <strain evidence="2 3">LMG 1382</strain>
    </source>
</reference>
<dbReference type="EMBL" id="JABEQI010000002">
    <property type="protein sequence ID" value="MBB2185810.1"/>
    <property type="molecule type" value="Genomic_DNA"/>
</dbReference>
<name>A0A7W4JJK2_GLULI</name>
<evidence type="ECO:0000256" key="1">
    <source>
        <dbReference type="SAM" id="MobiDB-lite"/>
    </source>
</evidence>
<dbReference type="Proteomes" id="UP000562982">
    <property type="component" value="Unassembled WGS sequence"/>
</dbReference>
<evidence type="ECO:0000313" key="2">
    <source>
        <dbReference type="EMBL" id="MBB2185810.1"/>
    </source>
</evidence>
<evidence type="ECO:0000313" key="3">
    <source>
        <dbReference type="Proteomes" id="UP000562982"/>
    </source>
</evidence>
<sequence length="58" mass="6458">MGNADLDNAISLNSTSFNAARMIRPHDEDRDRGNRQGLGFPDQWRYGPAICDQPSAHT</sequence>
<accession>A0A7W4JJK2</accession>